<feature type="region of interest" description="Disordered" evidence="14">
    <location>
        <begin position="780"/>
        <end position="849"/>
    </location>
</feature>
<dbReference type="Pfam" id="PF00642">
    <property type="entry name" value="zf-CCCH"/>
    <property type="match status" value="1"/>
</dbReference>
<dbReference type="InterPro" id="IPR040504">
    <property type="entry name" value="TFIIF_beta_N"/>
</dbReference>
<keyword evidence="17" id="KW-1185">Reference proteome</keyword>
<evidence type="ECO:0000256" key="10">
    <source>
        <dbReference type="ARBA" id="ARBA00023163"/>
    </source>
</evidence>
<evidence type="ECO:0000256" key="7">
    <source>
        <dbReference type="ARBA" id="ARBA00022833"/>
    </source>
</evidence>
<evidence type="ECO:0000256" key="13">
    <source>
        <dbReference type="ARBA" id="ARBA00081863"/>
    </source>
</evidence>
<dbReference type="InterPro" id="IPR011039">
    <property type="entry name" value="TFIIF_interaction"/>
</dbReference>
<dbReference type="Gene3D" id="1.10.10.10">
    <property type="entry name" value="Winged helix-like DNA-binding domain superfamily/Winged helix DNA-binding domain"/>
    <property type="match status" value="1"/>
</dbReference>
<dbReference type="Pfam" id="PF02270">
    <property type="entry name" value="TFIIF_beta"/>
    <property type="match status" value="1"/>
</dbReference>
<reference evidence="16 17" key="1">
    <citation type="submission" date="2020-01" db="EMBL/GenBank/DDBJ databases">
        <title>Aspergillus terreus IFO 6365 whole genome shotgun sequence.</title>
        <authorList>
            <person name="Kanamasa S."/>
            <person name="Takahashi H."/>
        </authorList>
    </citation>
    <scope>NUCLEOTIDE SEQUENCE [LARGE SCALE GENOMIC DNA]</scope>
    <source>
        <strain evidence="16 17">IFO 6365</strain>
    </source>
</reference>
<keyword evidence="4" id="KW-0479">Metal-binding</keyword>
<evidence type="ECO:0000256" key="11">
    <source>
        <dbReference type="ARBA" id="ARBA00023242"/>
    </source>
</evidence>
<evidence type="ECO:0000256" key="4">
    <source>
        <dbReference type="ARBA" id="ARBA00022723"/>
    </source>
</evidence>
<evidence type="ECO:0000313" key="16">
    <source>
        <dbReference type="EMBL" id="GFF19000.1"/>
    </source>
</evidence>
<dbReference type="SUPFAM" id="SSF46785">
    <property type="entry name" value="Winged helix' DNA-binding domain"/>
    <property type="match status" value="1"/>
</dbReference>
<dbReference type="VEuPathDB" id="FungiDB:ATEG_07739"/>
<evidence type="ECO:0000256" key="6">
    <source>
        <dbReference type="ARBA" id="ARBA00022771"/>
    </source>
</evidence>
<accession>A0A5M3Z9H5</accession>
<evidence type="ECO:0000256" key="14">
    <source>
        <dbReference type="SAM" id="MobiDB-lite"/>
    </source>
</evidence>
<keyword evidence="6" id="KW-0863">Zinc-finger</keyword>
<dbReference type="Proteomes" id="UP000452235">
    <property type="component" value="Unassembled WGS sequence"/>
</dbReference>
<dbReference type="Gene3D" id="6.10.250.3220">
    <property type="match status" value="1"/>
</dbReference>
<feature type="compositionally biased region" description="Polar residues" evidence="14">
    <location>
        <begin position="834"/>
        <end position="849"/>
    </location>
</feature>
<dbReference type="FunFam" id="4.10.1000.10:FF:000022">
    <property type="entry name" value="Zinc finger CCCH domain-containing protein 7"/>
    <property type="match status" value="1"/>
</dbReference>
<feature type="region of interest" description="Disordered" evidence="14">
    <location>
        <begin position="343"/>
        <end position="389"/>
    </location>
</feature>
<dbReference type="InterPro" id="IPR040450">
    <property type="entry name" value="TFIIF_beta_HTH"/>
</dbReference>
<name>A0A5M3Z9H5_ASPTE</name>
<feature type="region of interest" description="Disordered" evidence="14">
    <location>
        <begin position="405"/>
        <end position="492"/>
    </location>
</feature>
<dbReference type="FunFam" id="1.10.10.10:FF:000035">
    <property type="entry name" value="General transcription factor IIF subunit 2"/>
    <property type="match status" value="1"/>
</dbReference>
<dbReference type="CDD" id="cd07980">
    <property type="entry name" value="TFIIF_beta"/>
    <property type="match status" value="1"/>
</dbReference>
<dbReference type="Pfam" id="PF17683">
    <property type="entry name" value="TFIIF_beta_N"/>
    <property type="match status" value="1"/>
</dbReference>
<proteinExistence type="inferred from homology"/>
<comment type="subcellular location">
    <subcellularLocation>
        <location evidence="1">Nucleus</location>
    </subcellularLocation>
</comment>
<dbReference type="FunFam" id="4.10.1000.10:FF:000035">
    <property type="entry name" value="CCCH zinc finger protein, variant"/>
    <property type="match status" value="1"/>
</dbReference>
<feature type="compositionally biased region" description="Acidic residues" evidence="14">
    <location>
        <begin position="355"/>
        <end position="364"/>
    </location>
</feature>
<sequence>MVPQVKQDPDAATPYIKTDPDDKDAVLADIDDEDLYEDAGDLDFSNAGQNVWLSRLPRSLWEYWSKLDDDEEIQIGTVSLRINEREDNQDLPKDYLLQRQTINNENISHSTQNTYVFTEKDIPGHENRMVVFGEARSALYESMKRDARKRERKKKWEPYVRKTVPKQTALVGSVSEEFNCLPVENEEFQRLSEKKALEALKPKRETVFIDKVPGKLLQPRNALPGEKSAFVVRTSPFSSAFFRISMAYTIQQATKPPKLKPQENKTTRMPQNELLDLIYQCFREYKYWPFKTLRARLRQPEAYLKQTLEMVAHLVKSGDFAMTWELKPEAKESSYSNTLAYGDAKEELPPGMDYNFDEGSEEDATPSAMMTDNDEGQHTTEKQQSMTEDQDLMAKISQLAGQINRHKNQPPQPQPSYGSEHVARHGPSRGRGWAPYRGRPYARGGRGAAPHRHRTLILNNATASGTPGATTPSTGAGTDNDGESGRSATPNGWVAKRDRHMQLINSAIYDKEAQARAKAMEESRKAKALKRAQVEQDKVLRYAQGVGHQYRPSATVEPSADYQVFLNDIPFRVSREGSKLIRVSGAAITDVSCSAKRAGLPVIGDPNNTPKRVTVAGVTFVRSKNGNLHRLGAVTSKRKHTQVKKNELCRRFTTTGTCYKGPTCTYIHDPHKVAICKDFLQTGHCNAGISCDLSHEPSPHRSPTCMHFLRGRCANPECRYAHIKVTPGAPVCRRFAHLGYCEKGAECDQRHVHECPDYANTGVCNKKRCRLPHVDRAGQIRKNTAQRLDTDDNEDHDESDASSEDEEYDEIDSDDVDSDALEDDEPELIGAASTAGNSELAQQQDFIRF</sequence>
<keyword evidence="7" id="KW-0862">Zinc</keyword>
<feature type="compositionally biased region" description="Acidic residues" evidence="14">
    <location>
        <begin position="791"/>
        <end position="827"/>
    </location>
</feature>
<feature type="domain" description="C3H1-type" evidence="15">
    <location>
        <begin position="699"/>
        <end position="725"/>
    </location>
</feature>
<dbReference type="GO" id="GO:0008270">
    <property type="term" value="F:zinc ion binding"/>
    <property type="evidence" value="ECO:0007669"/>
    <property type="project" value="UniProtKB-KW"/>
</dbReference>
<feature type="region of interest" description="Disordered" evidence="14">
    <location>
        <begin position="1"/>
        <end position="22"/>
    </location>
</feature>
<dbReference type="SUPFAM" id="SSF50916">
    <property type="entry name" value="Rap30/74 interaction domains"/>
    <property type="match status" value="1"/>
</dbReference>
<dbReference type="InterPro" id="IPR036390">
    <property type="entry name" value="WH_DNA-bd_sf"/>
</dbReference>
<keyword evidence="9" id="KW-0238">DNA-binding</keyword>
<dbReference type="SUPFAM" id="SSF90229">
    <property type="entry name" value="CCCH zinc finger"/>
    <property type="match status" value="3"/>
</dbReference>
<comment type="caution">
    <text evidence="16">The sequence shown here is derived from an EMBL/GenBank/DDBJ whole genome shotgun (WGS) entry which is preliminary data.</text>
</comment>
<dbReference type="OrthoDB" id="410307at2759"/>
<evidence type="ECO:0000256" key="5">
    <source>
        <dbReference type="ARBA" id="ARBA00022737"/>
    </source>
</evidence>
<keyword evidence="10" id="KW-0804">Transcription</keyword>
<evidence type="ECO:0000259" key="15">
    <source>
        <dbReference type="PROSITE" id="PS50103"/>
    </source>
</evidence>
<keyword evidence="8" id="KW-0805">Transcription regulation</keyword>
<evidence type="ECO:0000256" key="2">
    <source>
        <dbReference type="ARBA" id="ARBA00009543"/>
    </source>
</evidence>
<dbReference type="GO" id="GO:0003677">
    <property type="term" value="F:DNA binding"/>
    <property type="evidence" value="ECO:0007669"/>
    <property type="project" value="UniProtKB-KW"/>
</dbReference>
<keyword evidence="11" id="KW-0539">Nucleus</keyword>
<dbReference type="PANTHER" id="PTHR46156">
    <property type="entry name" value="CCCH ZINGC FINGER"/>
    <property type="match status" value="1"/>
</dbReference>
<gene>
    <name evidence="16" type="ORF">ATEIFO6365_0009036300</name>
</gene>
<feature type="domain" description="C3H1-type" evidence="15">
    <location>
        <begin position="726"/>
        <end position="754"/>
    </location>
</feature>
<comment type="similarity">
    <text evidence="2">Belongs to the TFIIF beta subunit family.</text>
</comment>
<feature type="compositionally biased region" description="Low complexity" evidence="14">
    <location>
        <begin position="461"/>
        <end position="478"/>
    </location>
</feature>
<dbReference type="GO" id="GO:0006367">
    <property type="term" value="P:transcription initiation at RNA polymerase II promoter"/>
    <property type="evidence" value="ECO:0007669"/>
    <property type="project" value="InterPro"/>
</dbReference>
<dbReference type="InterPro" id="IPR000571">
    <property type="entry name" value="Znf_CCCH"/>
</dbReference>
<feature type="domain" description="C3H1-type" evidence="15">
    <location>
        <begin position="644"/>
        <end position="671"/>
    </location>
</feature>
<dbReference type="SMART" id="SM00356">
    <property type="entry name" value="ZnF_C3H1"/>
    <property type="match status" value="5"/>
</dbReference>
<evidence type="ECO:0000256" key="1">
    <source>
        <dbReference type="ARBA" id="ARBA00004123"/>
    </source>
</evidence>
<dbReference type="AlphaFoldDB" id="A0A5M3Z9H5"/>
<keyword evidence="5" id="KW-0677">Repeat</keyword>
<dbReference type="EMBL" id="BLJY01000009">
    <property type="protein sequence ID" value="GFF19000.1"/>
    <property type="molecule type" value="Genomic_DNA"/>
</dbReference>
<evidence type="ECO:0000256" key="8">
    <source>
        <dbReference type="ARBA" id="ARBA00023015"/>
    </source>
</evidence>
<evidence type="ECO:0000256" key="9">
    <source>
        <dbReference type="ARBA" id="ARBA00023125"/>
    </source>
</evidence>
<organism evidence="16 17">
    <name type="scientific">Aspergillus terreus</name>
    <dbReference type="NCBI Taxonomy" id="33178"/>
    <lineage>
        <taxon>Eukaryota</taxon>
        <taxon>Fungi</taxon>
        <taxon>Dikarya</taxon>
        <taxon>Ascomycota</taxon>
        <taxon>Pezizomycotina</taxon>
        <taxon>Eurotiomycetes</taxon>
        <taxon>Eurotiomycetidae</taxon>
        <taxon>Eurotiales</taxon>
        <taxon>Aspergillaceae</taxon>
        <taxon>Aspergillus</taxon>
        <taxon>Aspergillus subgen. Circumdati</taxon>
    </lineage>
</organism>
<dbReference type="PANTHER" id="PTHR46156:SF1">
    <property type="entry name" value="ZINC FINGER CCCH DOMAIN-CONTAINING PROTEIN 3"/>
    <property type="match status" value="1"/>
</dbReference>
<evidence type="ECO:0000256" key="3">
    <source>
        <dbReference type="ARBA" id="ARBA00021453"/>
    </source>
</evidence>
<dbReference type="InterPro" id="IPR036388">
    <property type="entry name" value="WH-like_DNA-bd_sf"/>
</dbReference>
<feature type="domain" description="C3H1-type" evidence="15">
    <location>
        <begin position="675"/>
        <end position="698"/>
    </location>
</feature>
<feature type="compositionally biased region" description="Low complexity" evidence="14">
    <location>
        <begin position="434"/>
        <end position="443"/>
    </location>
</feature>
<protein>
    <recommendedName>
        <fullName evidence="3">Transcription initiation factor IIF subunit beta</fullName>
    </recommendedName>
    <alternativeName>
        <fullName evidence="13">TFIIF medium subunit</fullName>
    </alternativeName>
    <alternativeName>
        <fullName evidence="12">TFIIF-beta</fullName>
    </alternativeName>
</protein>
<evidence type="ECO:0000256" key="12">
    <source>
        <dbReference type="ARBA" id="ARBA00081473"/>
    </source>
</evidence>
<dbReference type="VEuPathDB" id="FungiDB:ATEG_07738"/>
<dbReference type="PROSITE" id="PS50103">
    <property type="entry name" value="ZF_C3H1"/>
    <property type="match status" value="4"/>
</dbReference>
<dbReference type="GO" id="GO:0005634">
    <property type="term" value="C:nucleus"/>
    <property type="evidence" value="ECO:0007669"/>
    <property type="project" value="UniProtKB-SubCell"/>
</dbReference>
<dbReference type="Gene3D" id="4.10.1000.10">
    <property type="entry name" value="Zinc finger, CCCH-type"/>
    <property type="match status" value="2"/>
</dbReference>
<dbReference type="InterPro" id="IPR036855">
    <property type="entry name" value="Znf_CCCH_sf"/>
</dbReference>
<evidence type="ECO:0000313" key="17">
    <source>
        <dbReference type="Proteomes" id="UP000452235"/>
    </source>
</evidence>